<evidence type="ECO:0000256" key="3">
    <source>
        <dbReference type="ARBA" id="ARBA00022737"/>
    </source>
</evidence>
<comment type="subcellular location">
    <subcellularLocation>
        <location evidence="1">Nucleus</location>
        <location evidence="1">Nucleolus</location>
    </subcellularLocation>
</comment>
<feature type="repeat" description="WD" evidence="5">
    <location>
        <begin position="423"/>
        <end position="464"/>
    </location>
</feature>
<reference evidence="7 8" key="2">
    <citation type="journal article" date="2021" name="Genomics">
        <title>High-quality reference genome for Clonorchis sinensis.</title>
        <authorList>
            <person name="Young N.D."/>
            <person name="Stroehlein A.J."/>
            <person name="Kinkar L."/>
            <person name="Wang T."/>
            <person name="Sohn W.M."/>
            <person name="Chang B.C.H."/>
            <person name="Kaur P."/>
            <person name="Weisz D."/>
            <person name="Dudchenko O."/>
            <person name="Aiden E.L."/>
            <person name="Korhonen P.K."/>
            <person name="Gasser R.B."/>
        </authorList>
    </citation>
    <scope>NUCLEOTIDE SEQUENCE [LARGE SCALE GENOMIC DNA]</scope>
    <source>
        <strain evidence="7">Cs-k2</strain>
    </source>
</reference>
<keyword evidence="3" id="KW-0677">Repeat</keyword>
<dbReference type="InterPro" id="IPR013934">
    <property type="entry name" value="Utp13_C"/>
</dbReference>
<dbReference type="InterPro" id="IPR015943">
    <property type="entry name" value="WD40/YVTN_repeat-like_dom_sf"/>
</dbReference>
<dbReference type="PROSITE" id="PS50082">
    <property type="entry name" value="WD_REPEATS_2"/>
    <property type="match status" value="7"/>
</dbReference>
<protein>
    <submittedName>
        <fullName evidence="7">Transducin (Beta)-like 3</fullName>
    </submittedName>
</protein>
<dbReference type="SUPFAM" id="SSF50998">
    <property type="entry name" value="Quinoprotein alcohol dehydrogenase-like"/>
    <property type="match status" value="1"/>
</dbReference>
<dbReference type="EMBL" id="NIRI02000042">
    <property type="protein sequence ID" value="KAG5452441.1"/>
    <property type="molecule type" value="Genomic_DNA"/>
</dbReference>
<feature type="domain" description="U3 small nucleolar RNA-associated protein 13 C-terminal" evidence="6">
    <location>
        <begin position="728"/>
        <end position="892"/>
    </location>
</feature>
<reference evidence="7 8" key="1">
    <citation type="journal article" date="2018" name="Biotechnol. Adv.">
        <title>Improved genomic resources and new bioinformatic workflow for the carcinogenic parasite Clonorchis sinensis: Biotechnological implications.</title>
        <authorList>
            <person name="Wang D."/>
            <person name="Korhonen P.K."/>
            <person name="Gasser R.B."/>
            <person name="Young N.D."/>
        </authorList>
    </citation>
    <scope>NUCLEOTIDE SEQUENCE [LARGE SCALE GENOMIC DNA]</scope>
    <source>
        <strain evidence="7">Cs-k2</strain>
    </source>
</reference>
<evidence type="ECO:0000259" key="6">
    <source>
        <dbReference type="Pfam" id="PF08625"/>
    </source>
</evidence>
<dbReference type="PRINTS" id="PR00320">
    <property type="entry name" value="GPROTEINBRPT"/>
</dbReference>
<comment type="caution">
    <text evidence="7">The sequence shown here is derived from an EMBL/GenBank/DDBJ whole genome shotgun (WGS) entry which is preliminary data.</text>
</comment>
<feature type="repeat" description="WD" evidence="5">
    <location>
        <begin position="581"/>
        <end position="622"/>
    </location>
</feature>
<feature type="repeat" description="WD" evidence="5">
    <location>
        <begin position="537"/>
        <end position="570"/>
    </location>
</feature>
<dbReference type="Pfam" id="PF08625">
    <property type="entry name" value="Utp13"/>
    <property type="match status" value="1"/>
</dbReference>
<evidence type="ECO:0000256" key="1">
    <source>
        <dbReference type="ARBA" id="ARBA00004604"/>
    </source>
</evidence>
<gene>
    <name evidence="7" type="ORF">CSKR_112869</name>
</gene>
<evidence type="ECO:0000313" key="7">
    <source>
        <dbReference type="EMBL" id="KAG5452441.1"/>
    </source>
</evidence>
<keyword evidence="8" id="KW-1185">Reference proteome</keyword>
<feature type="repeat" description="WD" evidence="5">
    <location>
        <begin position="623"/>
        <end position="664"/>
    </location>
</feature>
<dbReference type="Proteomes" id="UP000286415">
    <property type="component" value="Unassembled WGS sequence"/>
</dbReference>
<dbReference type="PROSITE" id="PS00678">
    <property type="entry name" value="WD_REPEATS_1"/>
    <property type="match status" value="1"/>
</dbReference>
<dbReference type="PROSITE" id="PS50294">
    <property type="entry name" value="WD_REPEATS_REGION"/>
    <property type="match status" value="6"/>
</dbReference>
<evidence type="ECO:0000256" key="4">
    <source>
        <dbReference type="ARBA" id="ARBA00023242"/>
    </source>
</evidence>
<keyword evidence="2 5" id="KW-0853">WD repeat</keyword>
<dbReference type="GO" id="GO:0000480">
    <property type="term" value="P:endonucleolytic cleavage in 5'-ETS of tricistronic rRNA transcript (SSU-rRNA, 5.8S rRNA, LSU-rRNA)"/>
    <property type="evidence" value="ECO:0007669"/>
    <property type="project" value="TreeGrafter"/>
</dbReference>
<dbReference type="CDD" id="cd00200">
    <property type="entry name" value="WD40"/>
    <property type="match status" value="1"/>
</dbReference>
<dbReference type="Pfam" id="PF00400">
    <property type="entry name" value="WD40"/>
    <property type="match status" value="9"/>
</dbReference>
<evidence type="ECO:0000256" key="2">
    <source>
        <dbReference type="ARBA" id="ARBA00022574"/>
    </source>
</evidence>
<organism evidence="7 8">
    <name type="scientific">Clonorchis sinensis</name>
    <name type="common">Chinese liver fluke</name>
    <dbReference type="NCBI Taxonomy" id="79923"/>
    <lineage>
        <taxon>Eukaryota</taxon>
        <taxon>Metazoa</taxon>
        <taxon>Spiralia</taxon>
        <taxon>Lophotrochozoa</taxon>
        <taxon>Platyhelminthes</taxon>
        <taxon>Trematoda</taxon>
        <taxon>Digenea</taxon>
        <taxon>Opisthorchiida</taxon>
        <taxon>Opisthorchiata</taxon>
        <taxon>Opisthorchiidae</taxon>
        <taxon>Clonorchis</taxon>
    </lineage>
</organism>
<dbReference type="Gene3D" id="2.130.10.10">
    <property type="entry name" value="YVTN repeat-like/Quinoprotein amine dehydrogenase"/>
    <property type="match status" value="4"/>
</dbReference>
<dbReference type="InterPro" id="IPR019775">
    <property type="entry name" value="WD40_repeat_CS"/>
</dbReference>
<dbReference type="GO" id="GO:0032040">
    <property type="term" value="C:small-subunit processome"/>
    <property type="evidence" value="ECO:0007669"/>
    <property type="project" value="InterPro"/>
</dbReference>
<keyword evidence="4" id="KW-0539">Nucleus</keyword>
<dbReference type="SMART" id="SM00320">
    <property type="entry name" value="WD40"/>
    <property type="match status" value="10"/>
</dbReference>
<evidence type="ECO:0000313" key="8">
    <source>
        <dbReference type="Proteomes" id="UP000286415"/>
    </source>
</evidence>
<dbReference type="InterPro" id="IPR011047">
    <property type="entry name" value="Quinoprotein_ADH-like_sf"/>
</dbReference>
<name>A0A8T1MUJ9_CLOSI</name>
<dbReference type="SUPFAM" id="SSF50969">
    <property type="entry name" value="YVTN repeat-like/Quinoprotein amine dehydrogenase"/>
    <property type="match status" value="1"/>
</dbReference>
<dbReference type="AlphaFoldDB" id="A0A8T1MUJ9"/>
<feature type="repeat" description="WD" evidence="5">
    <location>
        <begin position="479"/>
        <end position="513"/>
    </location>
</feature>
<sequence>MDSLKIKFDLENKFEPYFSSQYPIFLSKDDSLFCGRTTDDAVRITALSGHTFTKLASLFDDDKITSYAVSTDNTTIFVALKNLMLKKIEYPSMKTTKVWQSFHHRPIFRMAVSTDGTRLATSSNDSTVRLWHLGPKEGFSATCRAHNSMPTLLRFHPDRPYLFSSALGDYNVVVWNTETGAKLGSLDGHQSQVTGLCFNDDGNFIVTCGRDKVIMVWSCPEFQRRNIIPAFESLEACVFLPTGALINHLGESVRSEQLLLTGGQWGCLRVWHPTTGRCLLEVKGPLDRAPVTADGTVLTSKDRESIDYGLHSIVDLQLAHVFPTPDSSTSSESPTDLLPKLILVRQSNHVEFYDPMRAKLTAEFLGDIGQVDQLCIVGKSHNRLLLADASPHLKLFVNPCGLSACSKEMDEEGKGSWSCHLVPGGHEDVITDLTVSTCGQWIVSGSKDQSLCLWQVVDRDLTLSGKGPLAKVILVKRLLNAHSAHISAVCFNKSTNLLISSADDNVLKAWTVNFNKPDVQNNANLHSVELAEWSVVHNAHQACVNAIDVSVNDQLVATASRDKTVKIWTVTKTGLDCLGVLQGHRRGVWSVCFSAREKVVLTASGDGDVRLWNLKDFSCIRTFEGHEQPVYKAVFLSNDRQILSCDQKGLVRLWNVSKPGMTETSDSSTGCKVFEAHEGRIWSIAVCPDESGFYTGGEDETLCYFKDVTQQIVEERSKKQEEFIQTRQILDNLIQQKQFAEALRLSVKLDQPKRTLDLLQDLLLMDEDMSQKANDKVKSVRYSGHVAKLETALNGLLRPTASSKAFHEDNYTSSEHLVQRLLTYAVNWNTRVRTSVIAQAVLNWIVTTWTPEQLLRWPGIARTVESLLPYTVRHYQRVSRLEEQLAILDYLCDVADEHQVGDIVESSDPAQTPDVVDLNLSMETECELRKN</sequence>
<dbReference type="GO" id="GO:0034511">
    <property type="term" value="F:U3 snoRNA binding"/>
    <property type="evidence" value="ECO:0007669"/>
    <property type="project" value="TreeGrafter"/>
</dbReference>
<evidence type="ECO:0000256" key="5">
    <source>
        <dbReference type="PROSITE-ProRule" id="PRU00221"/>
    </source>
</evidence>
<proteinExistence type="predicted"/>
<accession>A0A8T1MUJ9</accession>
<dbReference type="InterPro" id="IPR020472">
    <property type="entry name" value="WD40_PAC1"/>
</dbReference>
<dbReference type="GO" id="GO:0030686">
    <property type="term" value="C:90S preribosome"/>
    <property type="evidence" value="ECO:0007669"/>
    <property type="project" value="TreeGrafter"/>
</dbReference>
<feature type="repeat" description="WD" evidence="5">
    <location>
        <begin position="100"/>
        <end position="133"/>
    </location>
</feature>
<dbReference type="InterPro" id="IPR001680">
    <property type="entry name" value="WD40_rpt"/>
</dbReference>
<dbReference type="InterPro" id="IPR011044">
    <property type="entry name" value="Quino_amine_DH_bsu"/>
</dbReference>
<dbReference type="PANTHER" id="PTHR19854:SF15">
    <property type="entry name" value="TRANSDUCIN BETA-LIKE PROTEIN 3"/>
    <property type="match status" value="1"/>
</dbReference>
<dbReference type="PANTHER" id="PTHR19854">
    <property type="entry name" value="TRANSDUCIN BETA-LIKE 3"/>
    <property type="match status" value="1"/>
</dbReference>
<dbReference type="GO" id="GO:0000472">
    <property type="term" value="P:endonucleolytic cleavage to generate mature 5'-end of SSU-rRNA from (SSU-rRNA, 5.8S rRNA, LSU-rRNA)"/>
    <property type="evidence" value="ECO:0007669"/>
    <property type="project" value="TreeGrafter"/>
</dbReference>
<feature type="repeat" description="WD" evidence="5">
    <location>
        <begin position="186"/>
        <end position="218"/>
    </location>
</feature>
<dbReference type="OrthoDB" id="5414888at2759"/>